<evidence type="ECO:0000256" key="1">
    <source>
        <dbReference type="SAM" id="MobiDB-lite"/>
    </source>
</evidence>
<dbReference type="InterPro" id="IPR036388">
    <property type="entry name" value="WH-like_DNA-bd_sf"/>
</dbReference>
<accession>A0A7W7T783</accession>
<dbReference type="InterPro" id="IPR036086">
    <property type="entry name" value="ParB/Sulfiredoxin_sf"/>
</dbReference>
<proteinExistence type="predicted"/>
<dbReference type="SMART" id="SM00470">
    <property type="entry name" value="ParB"/>
    <property type="match status" value="1"/>
</dbReference>
<dbReference type="AlphaFoldDB" id="A0A7W7T783"/>
<comment type="caution">
    <text evidence="3">The sequence shown here is derived from an EMBL/GenBank/DDBJ whole genome shotgun (WGS) entry which is preliminary data.</text>
</comment>
<organism evidence="3 4">
    <name type="scientific">Saccharothrix violaceirubra</name>
    <dbReference type="NCBI Taxonomy" id="413306"/>
    <lineage>
        <taxon>Bacteria</taxon>
        <taxon>Bacillati</taxon>
        <taxon>Actinomycetota</taxon>
        <taxon>Actinomycetes</taxon>
        <taxon>Pseudonocardiales</taxon>
        <taxon>Pseudonocardiaceae</taxon>
        <taxon>Saccharothrix</taxon>
    </lineage>
</organism>
<name>A0A7W7T783_9PSEU</name>
<feature type="domain" description="ParB-like N-terminal" evidence="2">
    <location>
        <begin position="8"/>
        <end position="92"/>
    </location>
</feature>
<dbReference type="Gene3D" id="1.10.10.10">
    <property type="entry name" value="Winged helix-like DNA-binding domain superfamily/Winged helix DNA-binding domain"/>
    <property type="match status" value="1"/>
</dbReference>
<protein>
    <submittedName>
        <fullName evidence="3">ParB-like chromosome segregation protein Spo0J</fullName>
    </submittedName>
</protein>
<dbReference type="InterPro" id="IPR003115">
    <property type="entry name" value="ParB_N"/>
</dbReference>
<dbReference type="SUPFAM" id="SSF46689">
    <property type="entry name" value="Homeodomain-like"/>
    <property type="match status" value="1"/>
</dbReference>
<gene>
    <name evidence="3" type="ORF">F4559_003884</name>
</gene>
<dbReference type="InterPro" id="IPR009057">
    <property type="entry name" value="Homeodomain-like_sf"/>
</dbReference>
<keyword evidence="4" id="KW-1185">Reference proteome</keyword>
<evidence type="ECO:0000259" key="2">
    <source>
        <dbReference type="SMART" id="SM00470"/>
    </source>
</evidence>
<sequence>MPEFGADRTVPIGSLVLAGSPRLAGEDDAHVRVLADTDAALPPILAHRPSMRVIDGRHRVRAALLRGEEEIRARFFDGDDAEAFLLSVSENVAHGLPLSRSDRAAAVERILRHTPEWSDRAIADATGLSARTVADIRRRATAGTPQSHTRIGRDGRRRPVDPAAGRRRVGELLAANPDASLREIARAAGVSPGTVRSVKERLRAAPEEPPPVADPGALISRLRQDPSVRFNEANRALLRLLDAHASTDHAWPRFASQLPEHCTELVRTLARRYAHRWAELAEELDR</sequence>
<evidence type="ECO:0000313" key="4">
    <source>
        <dbReference type="Proteomes" id="UP000542674"/>
    </source>
</evidence>
<feature type="compositionally biased region" description="Basic and acidic residues" evidence="1">
    <location>
        <begin position="151"/>
        <end position="160"/>
    </location>
</feature>
<reference evidence="3 4" key="1">
    <citation type="submission" date="2020-08" db="EMBL/GenBank/DDBJ databases">
        <title>Sequencing the genomes of 1000 actinobacteria strains.</title>
        <authorList>
            <person name="Klenk H.-P."/>
        </authorList>
    </citation>
    <scope>NUCLEOTIDE SEQUENCE [LARGE SCALE GENOMIC DNA]</scope>
    <source>
        <strain evidence="3 4">DSM 45084</strain>
    </source>
</reference>
<dbReference type="EMBL" id="JACHJS010000001">
    <property type="protein sequence ID" value="MBB4966525.1"/>
    <property type="molecule type" value="Genomic_DNA"/>
</dbReference>
<dbReference type="SUPFAM" id="SSF110849">
    <property type="entry name" value="ParB/Sulfiredoxin"/>
    <property type="match status" value="1"/>
</dbReference>
<dbReference type="RefSeq" id="WP_221447291.1">
    <property type="nucleotide sequence ID" value="NZ_BAABAI010000024.1"/>
</dbReference>
<feature type="region of interest" description="Disordered" evidence="1">
    <location>
        <begin position="139"/>
        <end position="164"/>
    </location>
</feature>
<dbReference type="Proteomes" id="UP000542674">
    <property type="component" value="Unassembled WGS sequence"/>
</dbReference>
<evidence type="ECO:0000313" key="3">
    <source>
        <dbReference type="EMBL" id="MBB4966525.1"/>
    </source>
</evidence>